<evidence type="ECO:0000313" key="1">
    <source>
        <dbReference type="EMBL" id="KKK62730.1"/>
    </source>
</evidence>
<organism evidence="1">
    <name type="scientific">marine sediment metagenome</name>
    <dbReference type="NCBI Taxonomy" id="412755"/>
    <lineage>
        <taxon>unclassified sequences</taxon>
        <taxon>metagenomes</taxon>
        <taxon>ecological metagenomes</taxon>
    </lineage>
</organism>
<feature type="non-terminal residue" evidence="1">
    <location>
        <position position="1"/>
    </location>
</feature>
<protein>
    <submittedName>
        <fullName evidence="1">Uncharacterized protein</fullName>
    </submittedName>
</protein>
<reference evidence="1" key="1">
    <citation type="journal article" date="2015" name="Nature">
        <title>Complex archaea that bridge the gap between prokaryotes and eukaryotes.</title>
        <authorList>
            <person name="Spang A."/>
            <person name="Saw J.H."/>
            <person name="Jorgensen S.L."/>
            <person name="Zaremba-Niedzwiedzka K."/>
            <person name="Martijn J."/>
            <person name="Lind A.E."/>
            <person name="van Eijk R."/>
            <person name="Schleper C."/>
            <person name="Guy L."/>
            <person name="Ettema T.J."/>
        </authorList>
    </citation>
    <scope>NUCLEOTIDE SEQUENCE</scope>
</reference>
<gene>
    <name evidence="1" type="ORF">LCGC14_3001430</name>
</gene>
<proteinExistence type="predicted"/>
<dbReference type="AlphaFoldDB" id="A0A0F8XNI3"/>
<name>A0A0F8XNI3_9ZZZZ</name>
<comment type="caution">
    <text evidence="1">The sequence shown here is derived from an EMBL/GenBank/DDBJ whole genome shotgun (WGS) entry which is preliminary data.</text>
</comment>
<dbReference type="EMBL" id="LAZR01061856">
    <property type="protein sequence ID" value="KKK62730.1"/>
    <property type="molecule type" value="Genomic_DNA"/>
</dbReference>
<accession>A0A0F8XNI3</accession>
<sequence>TVVTPKPSVDALAAGYRVAVHDSADVLLCA</sequence>